<evidence type="ECO:0000313" key="3">
    <source>
        <dbReference type="Proteomes" id="UP000516160"/>
    </source>
</evidence>
<keyword evidence="3" id="KW-1185">Reference proteome</keyword>
<dbReference type="RefSeq" id="WP_213167832.1">
    <property type="nucleotide sequence ID" value="NZ_CP058559.1"/>
</dbReference>
<dbReference type="PROSITE" id="PS51186">
    <property type="entry name" value="GNAT"/>
    <property type="match status" value="1"/>
</dbReference>
<dbReference type="InterPro" id="IPR000182">
    <property type="entry name" value="GNAT_dom"/>
</dbReference>
<organism evidence="2 3">
    <name type="scientific">Alkalicella caledoniensis</name>
    <dbReference type="NCBI Taxonomy" id="2731377"/>
    <lineage>
        <taxon>Bacteria</taxon>
        <taxon>Bacillati</taxon>
        <taxon>Bacillota</taxon>
        <taxon>Clostridia</taxon>
        <taxon>Eubacteriales</taxon>
        <taxon>Proteinivoracaceae</taxon>
        <taxon>Alkalicella</taxon>
    </lineage>
</organism>
<dbReference type="EMBL" id="CP058559">
    <property type="protein sequence ID" value="QNO14176.1"/>
    <property type="molecule type" value="Genomic_DNA"/>
</dbReference>
<proteinExistence type="predicted"/>
<feature type="domain" description="N-acetyltransferase" evidence="1">
    <location>
        <begin position="4"/>
        <end position="158"/>
    </location>
</feature>
<dbReference type="SUPFAM" id="SSF55729">
    <property type="entry name" value="Acyl-CoA N-acyltransferases (Nat)"/>
    <property type="match status" value="1"/>
</dbReference>
<accession>A0A7G9W664</accession>
<evidence type="ECO:0000313" key="2">
    <source>
        <dbReference type="EMBL" id="QNO14176.1"/>
    </source>
</evidence>
<protein>
    <submittedName>
        <fullName evidence="2">GNAT family N-acetyltransferase</fullName>
    </submittedName>
</protein>
<sequence>MSRIKIERVTMKNYQEYLDMIKWRIHGKRASQLRQEGELAPYTNEDITYGNCLEKEYFWVFAAKIDGEMVGYLQASLIPKPDKRKGTIFVDEVWTQDSFRGLGVAKALIERIKEVGMDLDIWELRLTVDIDNPAARKVYTGAGMSEKECIFSRMRLRS</sequence>
<dbReference type="CDD" id="cd04301">
    <property type="entry name" value="NAT_SF"/>
    <property type="match status" value="1"/>
</dbReference>
<dbReference type="InterPro" id="IPR016181">
    <property type="entry name" value="Acyl_CoA_acyltransferase"/>
</dbReference>
<dbReference type="Proteomes" id="UP000516160">
    <property type="component" value="Chromosome"/>
</dbReference>
<name>A0A7G9W664_ALKCA</name>
<dbReference type="KEGG" id="acae:HYG86_05020"/>
<dbReference type="GO" id="GO:0016747">
    <property type="term" value="F:acyltransferase activity, transferring groups other than amino-acyl groups"/>
    <property type="evidence" value="ECO:0007669"/>
    <property type="project" value="InterPro"/>
</dbReference>
<reference evidence="2 3" key="1">
    <citation type="submission" date="2020-07" db="EMBL/GenBank/DDBJ databases">
        <title>Alkalicella. sp. LB2 genome.</title>
        <authorList>
            <person name="Postec A."/>
            <person name="Quemeneur M."/>
        </authorList>
    </citation>
    <scope>NUCLEOTIDE SEQUENCE [LARGE SCALE GENOMIC DNA]</scope>
    <source>
        <strain evidence="2 3">LB2</strain>
    </source>
</reference>
<dbReference type="AlphaFoldDB" id="A0A7G9W664"/>
<gene>
    <name evidence="2" type="ORF">HYG86_05020</name>
</gene>
<dbReference type="Pfam" id="PF00583">
    <property type="entry name" value="Acetyltransf_1"/>
    <property type="match status" value="1"/>
</dbReference>
<dbReference type="Gene3D" id="3.40.630.30">
    <property type="match status" value="1"/>
</dbReference>
<evidence type="ECO:0000259" key="1">
    <source>
        <dbReference type="PROSITE" id="PS51186"/>
    </source>
</evidence>
<keyword evidence="2" id="KW-0808">Transferase</keyword>